<dbReference type="Gene3D" id="1.10.510.10">
    <property type="entry name" value="Transferase(Phosphotransferase) domain 1"/>
    <property type="match status" value="1"/>
</dbReference>
<comment type="similarity">
    <text evidence="9">Belongs to the protein kinase superfamily. Tyr protein kinase family.</text>
</comment>
<dbReference type="Gene3D" id="3.30.505.10">
    <property type="entry name" value="SH2 domain"/>
    <property type="match status" value="1"/>
</dbReference>
<dbReference type="InterPro" id="IPR050198">
    <property type="entry name" value="Non-receptor_tyrosine_kinases"/>
</dbReference>
<evidence type="ECO:0000313" key="13">
    <source>
        <dbReference type="EMBL" id="KAJ8321559.1"/>
    </source>
</evidence>
<evidence type="ECO:0000256" key="2">
    <source>
        <dbReference type="ARBA" id="ARBA00022679"/>
    </source>
</evidence>
<feature type="compositionally biased region" description="Low complexity" evidence="10">
    <location>
        <begin position="34"/>
        <end position="43"/>
    </location>
</feature>
<protein>
    <recommendedName>
        <fullName evidence="9">Tyrosine-protein kinase</fullName>
        <ecNumber evidence="9">2.7.10.2</ecNumber>
    </recommendedName>
</protein>
<gene>
    <name evidence="13" type="ORF">KUTeg_000890</name>
</gene>
<dbReference type="InterPro" id="IPR000980">
    <property type="entry name" value="SH2"/>
</dbReference>
<comment type="caution">
    <text evidence="13">The sequence shown here is derived from an EMBL/GenBank/DDBJ whole genome shotgun (WGS) entry which is preliminary data.</text>
</comment>
<evidence type="ECO:0000256" key="4">
    <source>
        <dbReference type="ARBA" id="ARBA00022777"/>
    </source>
</evidence>
<dbReference type="EMBL" id="JARBDR010000030">
    <property type="protein sequence ID" value="KAJ8321559.1"/>
    <property type="molecule type" value="Genomic_DNA"/>
</dbReference>
<evidence type="ECO:0000259" key="12">
    <source>
        <dbReference type="PROSITE" id="PS50002"/>
    </source>
</evidence>
<proteinExistence type="inferred from homology"/>
<dbReference type="EC" id="2.7.10.2" evidence="9"/>
<keyword evidence="5 9" id="KW-0067">ATP-binding</keyword>
<keyword evidence="3 9" id="KW-0547">Nucleotide-binding</keyword>
<dbReference type="PROSITE" id="PS50002">
    <property type="entry name" value="SH3"/>
    <property type="match status" value="1"/>
</dbReference>
<feature type="domain" description="SH3" evidence="12">
    <location>
        <begin position="71"/>
        <end position="132"/>
    </location>
</feature>
<dbReference type="SUPFAM" id="SSF55550">
    <property type="entry name" value="SH2 domain"/>
    <property type="match status" value="1"/>
</dbReference>
<dbReference type="InterPro" id="IPR036860">
    <property type="entry name" value="SH2_dom_sf"/>
</dbReference>
<accession>A0ABQ9FWC5</accession>
<evidence type="ECO:0000256" key="7">
    <source>
        <dbReference type="PROSITE-ProRule" id="PRU00191"/>
    </source>
</evidence>
<feature type="region of interest" description="Disordered" evidence="10">
    <location>
        <begin position="15"/>
        <end position="68"/>
    </location>
</feature>
<dbReference type="Pfam" id="PF00017">
    <property type="entry name" value="SH2"/>
    <property type="match status" value="1"/>
</dbReference>
<dbReference type="PANTHER" id="PTHR24418">
    <property type="entry name" value="TYROSINE-PROTEIN KINASE"/>
    <property type="match status" value="1"/>
</dbReference>
<dbReference type="SMART" id="SM00326">
    <property type="entry name" value="SH3"/>
    <property type="match status" value="1"/>
</dbReference>
<dbReference type="SUPFAM" id="SSF50044">
    <property type="entry name" value="SH3-domain"/>
    <property type="match status" value="1"/>
</dbReference>
<dbReference type="Proteomes" id="UP001217089">
    <property type="component" value="Unassembled WGS sequence"/>
</dbReference>
<keyword evidence="7" id="KW-0727">SH2 domain</keyword>
<dbReference type="InterPro" id="IPR011009">
    <property type="entry name" value="Kinase-like_dom_sf"/>
</dbReference>
<dbReference type="Gene3D" id="2.30.30.40">
    <property type="entry name" value="SH3 Domains"/>
    <property type="match status" value="1"/>
</dbReference>
<evidence type="ECO:0000256" key="1">
    <source>
        <dbReference type="ARBA" id="ARBA00022443"/>
    </source>
</evidence>
<evidence type="ECO:0000256" key="5">
    <source>
        <dbReference type="ARBA" id="ARBA00022840"/>
    </source>
</evidence>
<dbReference type="PROSITE" id="PS50001">
    <property type="entry name" value="SH2"/>
    <property type="match status" value="1"/>
</dbReference>
<keyword evidence="1 8" id="KW-0728">SH3 domain</keyword>
<dbReference type="InterPro" id="IPR001245">
    <property type="entry name" value="Ser-Thr/Tyr_kinase_cat_dom"/>
</dbReference>
<evidence type="ECO:0000256" key="9">
    <source>
        <dbReference type="RuleBase" id="RU362096"/>
    </source>
</evidence>
<dbReference type="CDD" id="cd11845">
    <property type="entry name" value="SH3_Src_like"/>
    <property type="match status" value="1"/>
</dbReference>
<evidence type="ECO:0000256" key="3">
    <source>
        <dbReference type="ARBA" id="ARBA00022741"/>
    </source>
</evidence>
<dbReference type="CDD" id="cd10370">
    <property type="entry name" value="SH2_Src_Src42"/>
    <property type="match status" value="1"/>
</dbReference>
<dbReference type="InterPro" id="IPR001452">
    <property type="entry name" value="SH3_domain"/>
</dbReference>
<feature type="compositionally biased region" description="Polar residues" evidence="10">
    <location>
        <begin position="15"/>
        <end position="25"/>
    </location>
</feature>
<dbReference type="SMART" id="SM00252">
    <property type="entry name" value="SH2"/>
    <property type="match status" value="1"/>
</dbReference>
<evidence type="ECO:0000256" key="10">
    <source>
        <dbReference type="SAM" id="MobiDB-lite"/>
    </source>
</evidence>
<keyword evidence="6 9" id="KW-0829">Tyrosine-protein kinase</keyword>
<dbReference type="Pfam" id="PF00018">
    <property type="entry name" value="SH3_1"/>
    <property type="match status" value="1"/>
</dbReference>
<feature type="domain" description="SH2" evidence="11">
    <location>
        <begin position="138"/>
        <end position="230"/>
    </location>
</feature>
<reference evidence="13 14" key="1">
    <citation type="submission" date="2022-12" db="EMBL/GenBank/DDBJ databases">
        <title>Chromosome-level genome of Tegillarca granosa.</title>
        <authorList>
            <person name="Kim J."/>
        </authorList>
    </citation>
    <scope>NUCLEOTIDE SEQUENCE [LARGE SCALE GENOMIC DNA]</scope>
    <source>
        <strain evidence="13">Teg-2019</strain>
        <tissue evidence="13">Adductor muscle</tissue>
    </source>
</reference>
<keyword evidence="2 9" id="KW-0808">Transferase</keyword>
<organism evidence="13 14">
    <name type="scientific">Tegillarca granosa</name>
    <name type="common">Malaysian cockle</name>
    <name type="synonym">Anadara granosa</name>
    <dbReference type="NCBI Taxonomy" id="220873"/>
    <lineage>
        <taxon>Eukaryota</taxon>
        <taxon>Metazoa</taxon>
        <taxon>Spiralia</taxon>
        <taxon>Lophotrochozoa</taxon>
        <taxon>Mollusca</taxon>
        <taxon>Bivalvia</taxon>
        <taxon>Autobranchia</taxon>
        <taxon>Pteriomorphia</taxon>
        <taxon>Arcoida</taxon>
        <taxon>Arcoidea</taxon>
        <taxon>Arcidae</taxon>
        <taxon>Tegillarca</taxon>
    </lineage>
</organism>
<evidence type="ECO:0000313" key="14">
    <source>
        <dbReference type="Proteomes" id="UP001217089"/>
    </source>
</evidence>
<sequence>MGNCLCPDNSKLNTTAQSQALQNKPPSEPNGAVGILPPGQITIPTPPQQASPAVALPTPPKSESASDVSPTSAKIYVALYDYDARTAEDLSFRKGECLEIIDNTQGDWWYAKSRSTKLEGYIPSNYVAKLKSLESEPWYFGKIKRVEAEKKLLSPENEHGAYLVRDSESRRNDYSLSVRDGDTVKHYRIRQLDEGGFFIARRVTFRTLAELVDHYSIDADGLCVNLRKPCTQLNKKSIQRISFNHTYACMHLMILTSERPVLKQTKITLLFQHSYPNPPFVLYIDAFWKNNLTEGVLEWTKKIYMDEKGMTNAEVLHQVEHGYRMPAPPGCPKPLYDIMLECWRKEEMERPTFETLQWKLEEFFTLEGTDYKEASVVR</sequence>
<dbReference type="PRINTS" id="PR00401">
    <property type="entry name" value="SH2DOMAIN"/>
</dbReference>
<keyword evidence="4 9" id="KW-0418">Kinase</keyword>
<dbReference type="SUPFAM" id="SSF56112">
    <property type="entry name" value="Protein kinase-like (PK-like)"/>
    <property type="match status" value="1"/>
</dbReference>
<comment type="catalytic activity">
    <reaction evidence="9">
        <text>L-tyrosyl-[protein] + ATP = O-phospho-L-tyrosyl-[protein] + ADP + H(+)</text>
        <dbReference type="Rhea" id="RHEA:10596"/>
        <dbReference type="Rhea" id="RHEA-COMP:10136"/>
        <dbReference type="Rhea" id="RHEA-COMP:20101"/>
        <dbReference type="ChEBI" id="CHEBI:15378"/>
        <dbReference type="ChEBI" id="CHEBI:30616"/>
        <dbReference type="ChEBI" id="CHEBI:46858"/>
        <dbReference type="ChEBI" id="CHEBI:61978"/>
        <dbReference type="ChEBI" id="CHEBI:456216"/>
        <dbReference type="EC" id="2.7.10.2"/>
    </reaction>
</comment>
<evidence type="ECO:0000259" key="11">
    <source>
        <dbReference type="PROSITE" id="PS50001"/>
    </source>
</evidence>
<evidence type="ECO:0000256" key="6">
    <source>
        <dbReference type="ARBA" id="ARBA00023137"/>
    </source>
</evidence>
<dbReference type="InterPro" id="IPR036028">
    <property type="entry name" value="SH3-like_dom_sf"/>
</dbReference>
<dbReference type="PRINTS" id="PR00452">
    <property type="entry name" value="SH3DOMAIN"/>
</dbReference>
<keyword evidence="14" id="KW-1185">Reference proteome</keyword>
<dbReference type="Pfam" id="PF07714">
    <property type="entry name" value="PK_Tyr_Ser-Thr"/>
    <property type="match status" value="1"/>
</dbReference>
<evidence type="ECO:0000256" key="8">
    <source>
        <dbReference type="PROSITE-ProRule" id="PRU00192"/>
    </source>
</evidence>
<name>A0ABQ9FWC5_TEGGR</name>